<protein>
    <recommendedName>
        <fullName evidence="3 8">Dihydrofolate reductase</fullName>
        <ecNumber evidence="3 8">1.5.1.3</ecNumber>
    </recommendedName>
</protein>
<comment type="pathway">
    <text evidence="1 8">Cofactor biosynthesis; tetrahydrofolate biosynthesis; 5,6,7,8-tetrahydrofolate from 7,8-dihydrofolate: step 1/1.</text>
</comment>
<evidence type="ECO:0000256" key="4">
    <source>
        <dbReference type="ARBA" id="ARBA00022563"/>
    </source>
</evidence>
<dbReference type="GO" id="GO:0046654">
    <property type="term" value="P:tetrahydrofolate biosynthetic process"/>
    <property type="evidence" value="ECO:0007669"/>
    <property type="project" value="InterPro"/>
</dbReference>
<evidence type="ECO:0000256" key="7">
    <source>
        <dbReference type="ARBA" id="ARBA00025067"/>
    </source>
</evidence>
<dbReference type="Pfam" id="PF00186">
    <property type="entry name" value="DHFR_1"/>
    <property type="match status" value="1"/>
</dbReference>
<dbReference type="GO" id="GO:0004146">
    <property type="term" value="F:dihydrofolate reductase activity"/>
    <property type="evidence" value="ECO:0007669"/>
    <property type="project" value="UniProtKB-EC"/>
</dbReference>
<evidence type="ECO:0000259" key="9">
    <source>
        <dbReference type="PROSITE" id="PS51330"/>
    </source>
</evidence>
<accession>A0A9D7HKF7</accession>
<dbReference type="AlphaFoldDB" id="A0A9D7HKF7"/>
<reference evidence="10" key="1">
    <citation type="submission" date="2020-10" db="EMBL/GenBank/DDBJ databases">
        <title>Connecting structure to function with the recovery of over 1000 high-quality activated sludge metagenome-assembled genomes encoding full-length rRNA genes using long-read sequencing.</title>
        <authorList>
            <person name="Singleton C.M."/>
            <person name="Petriglieri F."/>
            <person name="Kristensen J.M."/>
            <person name="Kirkegaard R.H."/>
            <person name="Michaelsen T.Y."/>
            <person name="Andersen M.H."/>
            <person name="Karst S.M."/>
            <person name="Dueholm M.S."/>
            <person name="Nielsen P.H."/>
            <person name="Albertsen M."/>
        </authorList>
    </citation>
    <scope>NUCLEOTIDE SEQUENCE</scope>
    <source>
        <strain evidence="10">Bjer_18-Q3-R1-45_BAT3C.347</strain>
    </source>
</reference>
<dbReference type="GO" id="GO:0005829">
    <property type="term" value="C:cytosol"/>
    <property type="evidence" value="ECO:0007669"/>
    <property type="project" value="TreeGrafter"/>
</dbReference>
<dbReference type="Gene3D" id="3.40.430.10">
    <property type="entry name" value="Dihydrofolate Reductase, subunit A"/>
    <property type="match status" value="1"/>
</dbReference>
<gene>
    <name evidence="10" type="ORF">IPH26_00915</name>
</gene>
<evidence type="ECO:0000313" key="10">
    <source>
        <dbReference type="EMBL" id="MBK6971573.1"/>
    </source>
</evidence>
<dbReference type="GO" id="GO:0070401">
    <property type="term" value="F:NADP+ binding"/>
    <property type="evidence" value="ECO:0007669"/>
    <property type="project" value="UniProtKB-ARBA"/>
</dbReference>
<organism evidence="10 11">
    <name type="scientific">Candidatus Methylophosphatis roskildensis</name>
    <dbReference type="NCBI Taxonomy" id="2899263"/>
    <lineage>
        <taxon>Bacteria</taxon>
        <taxon>Pseudomonadati</taxon>
        <taxon>Pseudomonadota</taxon>
        <taxon>Betaproteobacteria</taxon>
        <taxon>Nitrosomonadales</taxon>
        <taxon>Sterolibacteriaceae</taxon>
        <taxon>Candidatus Methylophosphatis</taxon>
    </lineage>
</organism>
<evidence type="ECO:0000256" key="6">
    <source>
        <dbReference type="ARBA" id="ARBA00023002"/>
    </source>
</evidence>
<dbReference type="InterPro" id="IPR024072">
    <property type="entry name" value="DHFR-like_dom_sf"/>
</dbReference>
<dbReference type="EMBL" id="JADJEV010000001">
    <property type="protein sequence ID" value="MBK6971573.1"/>
    <property type="molecule type" value="Genomic_DNA"/>
</dbReference>
<comment type="caution">
    <text evidence="10">The sequence shown here is derived from an EMBL/GenBank/DDBJ whole genome shotgun (WGS) entry which is preliminary data.</text>
</comment>
<dbReference type="InterPro" id="IPR012259">
    <property type="entry name" value="DHFR"/>
</dbReference>
<comment type="similarity">
    <text evidence="2 8">Belongs to the dihydrofolate reductase family.</text>
</comment>
<dbReference type="GO" id="GO:0046452">
    <property type="term" value="P:dihydrofolate metabolic process"/>
    <property type="evidence" value="ECO:0007669"/>
    <property type="project" value="TreeGrafter"/>
</dbReference>
<dbReference type="GO" id="GO:0046655">
    <property type="term" value="P:folic acid metabolic process"/>
    <property type="evidence" value="ECO:0007669"/>
    <property type="project" value="TreeGrafter"/>
</dbReference>
<dbReference type="PROSITE" id="PS51330">
    <property type="entry name" value="DHFR_2"/>
    <property type="match status" value="1"/>
</dbReference>
<dbReference type="PANTHER" id="PTHR48069">
    <property type="entry name" value="DIHYDROFOLATE REDUCTASE"/>
    <property type="match status" value="1"/>
</dbReference>
<keyword evidence="4 8" id="KW-0554">One-carbon metabolism</keyword>
<dbReference type="CDD" id="cd00209">
    <property type="entry name" value="DHFR"/>
    <property type="match status" value="1"/>
</dbReference>
<dbReference type="EC" id="1.5.1.3" evidence="3 8"/>
<dbReference type="FunFam" id="3.40.430.10:FF:000001">
    <property type="entry name" value="Dihydrofolate reductase"/>
    <property type="match status" value="1"/>
</dbReference>
<evidence type="ECO:0000256" key="3">
    <source>
        <dbReference type="ARBA" id="ARBA00012856"/>
    </source>
</evidence>
<dbReference type="GO" id="GO:0006730">
    <property type="term" value="P:one-carbon metabolic process"/>
    <property type="evidence" value="ECO:0007669"/>
    <property type="project" value="UniProtKB-KW"/>
</dbReference>
<evidence type="ECO:0000256" key="8">
    <source>
        <dbReference type="PIRNR" id="PIRNR000194"/>
    </source>
</evidence>
<dbReference type="PIRSF" id="PIRSF000194">
    <property type="entry name" value="DHFR"/>
    <property type="match status" value="1"/>
</dbReference>
<keyword evidence="5 8" id="KW-0521">NADP</keyword>
<dbReference type="SUPFAM" id="SSF53597">
    <property type="entry name" value="Dihydrofolate reductase-like"/>
    <property type="match status" value="1"/>
</dbReference>
<keyword evidence="6 8" id="KW-0560">Oxidoreductase</keyword>
<dbReference type="Proteomes" id="UP000807785">
    <property type="component" value="Unassembled WGS sequence"/>
</dbReference>
<evidence type="ECO:0000313" key="11">
    <source>
        <dbReference type="Proteomes" id="UP000807785"/>
    </source>
</evidence>
<feature type="domain" description="DHFR" evidence="9">
    <location>
        <begin position="10"/>
        <end position="166"/>
    </location>
</feature>
<evidence type="ECO:0000256" key="1">
    <source>
        <dbReference type="ARBA" id="ARBA00004903"/>
    </source>
</evidence>
<sequence>MALDQAAAPLVSLIAAVARDGTIGADNSIPWRIPGEQKYFRSVTTGHPIIMGRRTHESIGRALPDRRNIVVTRNPDYRAEGCEVFASLERALAACRGAGEVFVIGGGELYRESLPIADRLYLTEIDADFAGDTRFPDFDRTRWKAISRQRHQSENGWGYDYAVYHRVWEGL</sequence>
<dbReference type="InterPro" id="IPR001796">
    <property type="entry name" value="DHFR_dom"/>
</dbReference>
<comment type="function">
    <text evidence="7 8">Key enzyme in folate metabolism. Catalyzes an essential reaction for de novo glycine and purine synthesis, and for DNA precursor synthesis.</text>
</comment>
<dbReference type="PRINTS" id="PR00070">
    <property type="entry name" value="DHFR"/>
</dbReference>
<comment type="catalytic activity">
    <reaction evidence="8">
        <text>(6S)-5,6,7,8-tetrahydrofolate + NADP(+) = 7,8-dihydrofolate + NADPH + H(+)</text>
        <dbReference type="Rhea" id="RHEA:15009"/>
        <dbReference type="ChEBI" id="CHEBI:15378"/>
        <dbReference type="ChEBI" id="CHEBI:57451"/>
        <dbReference type="ChEBI" id="CHEBI:57453"/>
        <dbReference type="ChEBI" id="CHEBI:57783"/>
        <dbReference type="ChEBI" id="CHEBI:58349"/>
        <dbReference type="EC" id="1.5.1.3"/>
    </reaction>
</comment>
<evidence type="ECO:0000256" key="5">
    <source>
        <dbReference type="ARBA" id="ARBA00022857"/>
    </source>
</evidence>
<dbReference type="PANTHER" id="PTHR48069:SF3">
    <property type="entry name" value="DIHYDROFOLATE REDUCTASE"/>
    <property type="match status" value="1"/>
</dbReference>
<proteinExistence type="inferred from homology"/>
<name>A0A9D7HKF7_9PROT</name>
<evidence type="ECO:0000256" key="2">
    <source>
        <dbReference type="ARBA" id="ARBA00009539"/>
    </source>
</evidence>